<dbReference type="RefSeq" id="WP_378565997.1">
    <property type="nucleotide sequence ID" value="NZ_JBHSDL010000025.1"/>
</dbReference>
<keyword evidence="2" id="KW-0812">Transmembrane</keyword>
<dbReference type="PANTHER" id="PTHR30168:SF0">
    <property type="entry name" value="INNER MEMBRANE PROTEIN"/>
    <property type="match status" value="1"/>
</dbReference>
<evidence type="ECO:0000313" key="7">
    <source>
        <dbReference type="Proteomes" id="UP001595844"/>
    </source>
</evidence>
<dbReference type="EMBL" id="JBHSDL010000025">
    <property type="protein sequence ID" value="MFC4376735.1"/>
    <property type="molecule type" value="Genomic_DNA"/>
</dbReference>
<evidence type="ECO:0000256" key="1">
    <source>
        <dbReference type="ARBA" id="ARBA00004167"/>
    </source>
</evidence>
<sequence length="317" mass="33888">MFGTLLTVLVVFGVVGALLVAVGASEQSSRRKGTQAAPPSFTYTPDSPVPTTNPTTARATSARATTARTTAPATTEPVGPQPVIALDQHPLFRDSSAYLGNMDCDLPRWSTDVATARAFFAAASSCLDQMWRPNLAAANLPFRSPGLVVAERPSQLSSPCGRSTSDAFYCSASSTIYMSTAGLVLHNTPFPPMEALSIYAHEYGHHVQGLTGLLQAGSNQRRQLGATSSGGLETSRRMELQASCFGGMYIGSAEAGGSWTPQEGFAAVRHNYDRGDGNGRHRDHGTPEHNGNWYNHGYLKNRNYECNTWLAPSNEVS</sequence>
<evidence type="ECO:0000256" key="5">
    <source>
        <dbReference type="SAM" id="MobiDB-lite"/>
    </source>
</evidence>
<name>A0ABV8VPG9_9NOCA</name>
<keyword evidence="3" id="KW-1133">Transmembrane helix</keyword>
<evidence type="ECO:0000256" key="4">
    <source>
        <dbReference type="ARBA" id="ARBA00023136"/>
    </source>
</evidence>
<evidence type="ECO:0000256" key="3">
    <source>
        <dbReference type="ARBA" id="ARBA00022989"/>
    </source>
</evidence>
<evidence type="ECO:0000256" key="2">
    <source>
        <dbReference type="ARBA" id="ARBA00022692"/>
    </source>
</evidence>
<comment type="caution">
    <text evidence="6">The sequence shown here is derived from an EMBL/GenBank/DDBJ whole genome shotgun (WGS) entry which is preliminary data.</text>
</comment>
<accession>A0ABV8VPG9</accession>
<proteinExistence type="predicted"/>
<feature type="compositionally biased region" description="Low complexity" evidence="5">
    <location>
        <begin position="50"/>
        <end position="75"/>
    </location>
</feature>
<keyword evidence="4" id="KW-0472">Membrane</keyword>
<comment type="subcellular location">
    <subcellularLocation>
        <location evidence="1">Membrane</location>
        <topology evidence="1">Single-pass membrane protein</topology>
    </subcellularLocation>
</comment>
<feature type="region of interest" description="Disordered" evidence="5">
    <location>
        <begin position="27"/>
        <end position="82"/>
    </location>
</feature>
<dbReference type="InterPro" id="IPR007343">
    <property type="entry name" value="Uncharacterised_pept_Zn_put"/>
</dbReference>
<gene>
    <name evidence="6" type="ORF">ACFO5K_21825</name>
</gene>
<evidence type="ECO:0000313" key="6">
    <source>
        <dbReference type="EMBL" id="MFC4376735.1"/>
    </source>
</evidence>
<dbReference type="Pfam" id="PF04228">
    <property type="entry name" value="Zn_peptidase"/>
    <property type="match status" value="1"/>
</dbReference>
<keyword evidence="7" id="KW-1185">Reference proteome</keyword>
<protein>
    <submittedName>
        <fullName evidence="6">Neutral zinc metallopeptidase</fullName>
    </submittedName>
</protein>
<dbReference type="Proteomes" id="UP001595844">
    <property type="component" value="Unassembled WGS sequence"/>
</dbReference>
<dbReference type="PANTHER" id="PTHR30168">
    <property type="entry name" value="PUTATIVE MEMBRANE PROTEIN YPFJ"/>
    <property type="match status" value="1"/>
</dbReference>
<organism evidence="6 7">
    <name type="scientific">Nocardia halotolerans</name>
    <dbReference type="NCBI Taxonomy" id="1755878"/>
    <lineage>
        <taxon>Bacteria</taxon>
        <taxon>Bacillati</taxon>
        <taxon>Actinomycetota</taxon>
        <taxon>Actinomycetes</taxon>
        <taxon>Mycobacteriales</taxon>
        <taxon>Nocardiaceae</taxon>
        <taxon>Nocardia</taxon>
    </lineage>
</organism>
<reference evidence="7" key="1">
    <citation type="journal article" date="2019" name="Int. J. Syst. Evol. Microbiol.">
        <title>The Global Catalogue of Microorganisms (GCM) 10K type strain sequencing project: providing services to taxonomists for standard genome sequencing and annotation.</title>
        <authorList>
            <consortium name="The Broad Institute Genomics Platform"/>
            <consortium name="The Broad Institute Genome Sequencing Center for Infectious Disease"/>
            <person name="Wu L."/>
            <person name="Ma J."/>
        </authorList>
    </citation>
    <scope>NUCLEOTIDE SEQUENCE [LARGE SCALE GENOMIC DNA]</scope>
    <source>
        <strain evidence="7">IBRC-M 10490</strain>
    </source>
</reference>